<dbReference type="PATRIC" id="fig|198214.7.peg.3286"/>
<reference evidence="1 2" key="1">
    <citation type="journal article" date="2002" name="Nucleic Acids Res.">
        <title>Genome sequence of Shigella flexneri 2a: insights into pathogenicity through comparison with genomes of Escherichia coli K12 and O157.</title>
        <authorList>
            <person name="Jin Q."/>
            <person name="Yuan Z."/>
            <person name="Xu J."/>
            <person name="Wang Y."/>
            <person name="Shen Y."/>
            <person name="Lu W."/>
            <person name="Wang J."/>
            <person name="Liu H."/>
            <person name="Yang J."/>
            <person name="Yang F."/>
            <person name="Zhang X."/>
            <person name="Zhang J."/>
            <person name="Yang G."/>
            <person name="Wu H."/>
            <person name="Qu D."/>
            <person name="Dong J."/>
            <person name="Sun L."/>
            <person name="Xue Y."/>
            <person name="Zhao A."/>
            <person name="Gao Y."/>
            <person name="Zhu J."/>
            <person name="Kan B."/>
            <person name="Ding K."/>
            <person name="Chen S."/>
            <person name="Cheng H."/>
            <person name="Yao Z."/>
            <person name="He B."/>
            <person name="Chen R."/>
            <person name="Ma D."/>
            <person name="Qiang B."/>
            <person name="Wen Y."/>
            <person name="Hou Y."/>
            <person name="Yu J."/>
        </authorList>
    </citation>
    <scope>NUCLEOTIDE SEQUENCE [LARGE SCALE GENOMIC DNA]</scope>
    <source>
        <strain evidence="2">301 / Serotype 2a</strain>
    </source>
</reference>
<accession>A0A0H2V3A5</accession>
<gene>
    <name evidence="1" type="ordered locus">SF2760</name>
</gene>
<evidence type="ECO:0000313" key="1">
    <source>
        <dbReference type="EMBL" id="AAN44249.1"/>
    </source>
</evidence>
<accession>A0A2G3ELS2</accession>
<dbReference type="InterPro" id="IPR010982">
    <property type="entry name" value="Lambda_DNA-bd_dom_sf"/>
</dbReference>
<accession>Q7C097</accession>
<dbReference type="PaxDb" id="198214-SF2760"/>
<dbReference type="RefSeq" id="WP_001224024.1">
    <property type="nucleotide sequence ID" value="NZ_BSBP01000041.1"/>
</dbReference>
<sequence length="187" mass="21115">MRKAPQGSFPADGKEPIIERIFRLVERYPSRNAAARAWGINEGTLKNYYNRRDYAPIPRPYQLKKIAESENVTLEWLMTGEGDVELKDSKEPKKENADNVDAQILMFLSFLKPQEKQQVADVLGRKGAEQLLILLDEHIQELHALVGVRRAIALSLGNLPDEKVREIYALSEAKGDHLNLPQKAASA</sequence>
<dbReference type="KEGG" id="sfl:SF2760"/>
<dbReference type="AlphaFoldDB" id="A0A0H2V3A5"/>
<dbReference type="GO" id="GO:0003677">
    <property type="term" value="F:DNA binding"/>
    <property type="evidence" value="ECO:0007669"/>
    <property type="project" value="InterPro"/>
</dbReference>
<dbReference type="GeneID" id="1025718"/>
<keyword evidence="2" id="KW-1185">Reference proteome</keyword>
<dbReference type="RefSeq" id="NP_708542.1">
    <property type="nucleotide sequence ID" value="NC_004337.2"/>
</dbReference>
<name>A0A0H2V3A5_SHIFL</name>
<dbReference type="OMA" id="NICRVEN"/>
<proteinExistence type="predicted"/>
<dbReference type="Gene3D" id="1.10.260.40">
    <property type="entry name" value="lambda repressor-like DNA-binding domains"/>
    <property type="match status" value="1"/>
</dbReference>
<organism evidence="1 2">
    <name type="scientific">Shigella flexneri</name>
    <dbReference type="NCBI Taxonomy" id="623"/>
    <lineage>
        <taxon>Bacteria</taxon>
        <taxon>Pseudomonadati</taxon>
        <taxon>Pseudomonadota</taxon>
        <taxon>Gammaproteobacteria</taxon>
        <taxon>Enterobacterales</taxon>
        <taxon>Enterobacteriaceae</taxon>
        <taxon>Shigella</taxon>
    </lineage>
</organism>
<protein>
    <submittedName>
        <fullName evidence="1">Regulatory protein</fullName>
    </submittedName>
</protein>
<accession>Q83QE6</accession>
<evidence type="ECO:0000313" key="2">
    <source>
        <dbReference type="Proteomes" id="UP000001006"/>
    </source>
</evidence>
<dbReference type="EMBL" id="AE005674">
    <property type="protein sequence ID" value="AAN44249.1"/>
    <property type="molecule type" value="Genomic_DNA"/>
</dbReference>
<dbReference type="Proteomes" id="UP000001006">
    <property type="component" value="Chromosome"/>
</dbReference>